<name>A0A2Z6RL28_9GLOM</name>
<protein>
    <recommendedName>
        <fullName evidence="4">Transposase domain-containing protein</fullName>
    </recommendedName>
</protein>
<dbReference type="STRING" id="94130.A0A2Z6RL28"/>
<feature type="compositionally biased region" description="Basic and acidic residues" evidence="1">
    <location>
        <begin position="136"/>
        <end position="146"/>
    </location>
</feature>
<organism evidence="2 3">
    <name type="scientific">Rhizophagus clarus</name>
    <dbReference type="NCBI Taxonomy" id="94130"/>
    <lineage>
        <taxon>Eukaryota</taxon>
        <taxon>Fungi</taxon>
        <taxon>Fungi incertae sedis</taxon>
        <taxon>Mucoromycota</taxon>
        <taxon>Glomeromycotina</taxon>
        <taxon>Glomeromycetes</taxon>
        <taxon>Glomerales</taxon>
        <taxon>Glomeraceae</taxon>
        <taxon>Rhizophagus</taxon>
    </lineage>
</organism>
<feature type="non-terminal residue" evidence="2">
    <location>
        <position position="374"/>
    </location>
</feature>
<evidence type="ECO:0000313" key="2">
    <source>
        <dbReference type="EMBL" id="GBB97839.1"/>
    </source>
</evidence>
<dbReference type="EMBL" id="BEXD01002322">
    <property type="protein sequence ID" value="GBB97839.1"/>
    <property type="molecule type" value="Genomic_DNA"/>
</dbReference>
<accession>A0A2Z6RL28</accession>
<dbReference type="Proteomes" id="UP000247702">
    <property type="component" value="Unassembled WGS sequence"/>
</dbReference>
<gene>
    <name evidence="2" type="ORF">RclHR1_30880001</name>
</gene>
<proteinExistence type="predicted"/>
<evidence type="ECO:0008006" key="4">
    <source>
        <dbReference type="Google" id="ProtNLM"/>
    </source>
</evidence>
<feature type="compositionally biased region" description="Acidic residues" evidence="1">
    <location>
        <begin position="161"/>
        <end position="190"/>
    </location>
</feature>
<feature type="region of interest" description="Disordered" evidence="1">
    <location>
        <begin position="136"/>
        <end position="190"/>
    </location>
</feature>
<evidence type="ECO:0000313" key="3">
    <source>
        <dbReference type="Proteomes" id="UP000247702"/>
    </source>
</evidence>
<reference evidence="2 3" key="1">
    <citation type="submission" date="2017-11" db="EMBL/GenBank/DDBJ databases">
        <title>The genome of Rhizophagus clarus HR1 reveals common genetic basis of auxotrophy among arbuscular mycorrhizal fungi.</title>
        <authorList>
            <person name="Kobayashi Y."/>
        </authorList>
    </citation>
    <scope>NUCLEOTIDE SEQUENCE [LARGE SCALE GENOMIC DNA]</scope>
    <source>
        <strain evidence="2 3">HR1</strain>
    </source>
</reference>
<dbReference type="AlphaFoldDB" id="A0A2Z6RL28"/>
<comment type="caution">
    <text evidence="2">The sequence shown here is derived from an EMBL/GenBank/DDBJ whole genome shotgun (WGS) entry which is preliminary data.</text>
</comment>
<sequence length="374" mass="43325">MSNSQAIAKSDRSITDLTTRTRTKVHCFCKECNGKLVDLRTKASHKLKYNKSYANNIFSDDQEAGPSNVRPNVDDNYAMEYEPLLEMILSNAKQSDAVDNKAMECEPLPDIHELAKYKSLKKGKLSNLVLENLIPDNERDMNNDQDRDSEDYNDENRDSESYEDDNEDGVSGGSEDDEEYGDSEDFDNDDEEEVNFASKDFDDDEPKLPNIVNDNYVWIILWILQYQQRYKLSNVAIDSLFKFIRFFLIMIDENKFSAFPSSLYVAKKILGISTNIIKYAACNKCHKLHDIKEILNKTKIPTCNFINYPNHSKERFRQKCNNPLVRKIDSNRDNGNNPIYRPIMTFLLINIRHQLTLFFGRKNLTSHVESGQKD</sequence>
<keyword evidence="3" id="KW-1185">Reference proteome</keyword>
<evidence type="ECO:0000256" key="1">
    <source>
        <dbReference type="SAM" id="MobiDB-lite"/>
    </source>
</evidence>